<keyword evidence="3" id="KW-1185">Reference proteome</keyword>
<proteinExistence type="inferred from homology"/>
<reference evidence="2" key="5">
    <citation type="journal article" date="2021" name="G3 (Bethesda)">
        <title>Aegilops tauschii genome assembly Aet v5.0 features greater sequence contiguity and improved annotation.</title>
        <authorList>
            <person name="Wang L."/>
            <person name="Zhu T."/>
            <person name="Rodriguez J.C."/>
            <person name="Deal K.R."/>
            <person name="Dubcovsky J."/>
            <person name="McGuire P.E."/>
            <person name="Lux T."/>
            <person name="Spannagl M."/>
            <person name="Mayer K.F.X."/>
            <person name="Baldrich P."/>
            <person name="Meyers B.C."/>
            <person name="Huo N."/>
            <person name="Gu Y.Q."/>
            <person name="Zhou H."/>
            <person name="Devos K.M."/>
            <person name="Bennetzen J.L."/>
            <person name="Unver T."/>
            <person name="Budak H."/>
            <person name="Gulick P.J."/>
            <person name="Galiba G."/>
            <person name="Kalapos B."/>
            <person name="Nelson D.R."/>
            <person name="Li P."/>
            <person name="You F.M."/>
            <person name="Luo M.C."/>
            <person name="Dvorak J."/>
        </authorList>
    </citation>
    <scope>NUCLEOTIDE SEQUENCE [LARGE SCALE GENOMIC DNA]</scope>
    <source>
        <strain evidence="2">cv. AL8/78</strain>
    </source>
</reference>
<protein>
    <recommendedName>
        <fullName evidence="4">Tubby C-terminal domain-containing protein</fullName>
    </recommendedName>
</protein>
<dbReference type="InterPro" id="IPR025659">
    <property type="entry name" value="Tubby-like_C"/>
</dbReference>
<reference evidence="2" key="4">
    <citation type="submission" date="2019-03" db="UniProtKB">
        <authorList>
            <consortium name="EnsemblPlants"/>
        </authorList>
    </citation>
    <scope>IDENTIFICATION</scope>
</reference>
<name>A0A453M8D2_AEGTS</name>
<dbReference type="Gramene" id="AET5Gv21090600.1">
    <property type="protein sequence ID" value="AET5Gv21090600.1"/>
    <property type="gene ID" value="AET5Gv21090600"/>
</dbReference>
<evidence type="ECO:0008006" key="4">
    <source>
        <dbReference type="Google" id="ProtNLM"/>
    </source>
</evidence>
<organism evidence="2 3">
    <name type="scientific">Aegilops tauschii subsp. strangulata</name>
    <name type="common">Goatgrass</name>
    <dbReference type="NCBI Taxonomy" id="200361"/>
    <lineage>
        <taxon>Eukaryota</taxon>
        <taxon>Viridiplantae</taxon>
        <taxon>Streptophyta</taxon>
        <taxon>Embryophyta</taxon>
        <taxon>Tracheophyta</taxon>
        <taxon>Spermatophyta</taxon>
        <taxon>Magnoliopsida</taxon>
        <taxon>Liliopsida</taxon>
        <taxon>Poales</taxon>
        <taxon>Poaceae</taxon>
        <taxon>BOP clade</taxon>
        <taxon>Pooideae</taxon>
        <taxon>Triticodae</taxon>
        <taxon>Triticeae</taxon>
        <taxon>Triticinae</taxon>
        <taxon>Aegilops</taxon>
    </lineage>
</organism>
<evidence type="ECO:0000256" key="1">
    <source>
        <dbReference type="ARBA" id="ARBA00005437"/>
    </source>
</evidence>
<evidence type="ECO:0000313" key="3">
    <source>
        <dbReference type="Proteomes" id="UP000015105"/>
    </source>
</evidence>
<dbReference type="STRING" id="200361.A0A453M8D2"/>
<reference evidence="2" key="3">
    <citation type="journal article" date="2017" name="Nature">
        <title>Genome sequence of the progenitor of the wheat D genome Aegilops tauschii.</title>
        <authorList>
            <person name="Luo M.C."/>
            <person name="Gu Y.Q."/>
            <person name="Puiu D."/>
            <person name="Wang H."/>
            <person name="Twardziok S.O."/>
            <person name="Deal K.R."/>
            <person name="Huo N."/>
            <person name="Zhu T."/>
            <person name="Wang L."/>
            <person name="Wang Y."/>
            <person name="McGuire P.E."/>
            <person name="Liu S."/>
            <person name="Long H."/>
            <person name="Ramasamy R.K."/>
            <person name="Rodriguez J.C."/>
            <person name="Van S.L."/>
            <person name="Yuan L."/>
            <person name="Wang Z."/>
            <person name="Xia Z."/>
            <person name="Xiao L."/>
            <person name="Anderson O.D."/>
            <person name="Ouyang S."/>
            <person name="Liang Y."/>
            <person name="Zimin A.V."/>
            <person name="Pertea G."/>
            <person name="Qi P."/>
            <person name="Bennetzen J.L."/>
            <person name="Dai X."/>
            <person name="Dawson M.W."/>
            <person name="Muller H.G."/>
            <person name="Kugler K."/>
            <person name="Rivarola-Duarte L."/>
            <person name="Spannagl M."/>
            <person name="Mayer K.F.X."/>
            <person name="Lu F.H."/>
            <person name="Bevan M.W."/>
            <person name="Leroy P."/>
            <person name="Li P."/>
            <person name="You F.M."/>
            <person name="Sun Q."/>
            <person name="Liu Z."/>
            <person name="Lyons E."/>
            <person name="Wicker T."/>
            <person name="Salzberg S.L."/>
            <person name="Devos K.M."/>
            <person name="Dvorak J."/>
        </authorList>
    </citation>
    <scope>NUCLEOTIDE SEQUENCE [LARGE SCALE GENOMIC DNA]</scope>
    <source>
        <strain evidence="2">cv. AL8/78</strain>
    </source>
</reference>
<accession>A0A453M8D2</accession>
<dbReference type="PANTHER" id="PTHR31087:SF163">
    <property type="entry name" value="TUBBY C-TERMINAL DOMAIN-CONTAINING PROTEIN"/>
    <property type="match status" value="1"/>
</dbReference>
<comment type="similarity">
    <text evidence="1">Belongs to the LOR family.</text>
</comment>
<dbReference type="PANTHER" id="PTHR31087">
    <property type="match status" value="1"/>
</dbReference>
<sequence length="249" mass="27637">EILVTLPMHDVQGNAVVSFGVPQPRYVRTCSLFQSRLLSTRNRSRAPGDRSTMAPGTEPVVDARFCAPHATAFTVTITNGWTWRDFTVTDDARDAVVMRVKAAMLSFRSRFSLVDAVSRRTVVTVQRRAPSLFMPDDRRWEAFKGASTSPEDLLLEAVAQPALFSWGEVDVHLAGRDPGERLRRREFVVVCRGPECTVRRRGSAAAVAKIEHASEQPLEYSVSVSPGVDHAFILALTVILDEIRLDETS</sequence>
<dbReference type="Gene3D" id="2.40.160.200">
    <property type="entry name" value="LURP1-related"/>
    <property type="match status" value="1"/>
</dbReference>
<reference evidence="3" key="2">
    <citation type="journal article" date="2017" name="Nat. Plants">
        <title>The Aegilops tauschii genome reveals multiple impacts of transposons.</title>
        <authorList>
            <person name="Zhao G."/>
            <person name="Zou C."/>
            <person name="Li K."/>
            <person name="Wang K."/>
            <person name="Li T."/>
            <person name="Gao L."/>
            <person name="Zhang X."/>
            <person name="Wang H."/>
            <person name="Yang Z."/>
            <person name="Liu X."/>
            <person name="Jiang W."/>
            <person name="Mao L."/>
            <person name="Kong X."/>
            <person name="Jiao Y."/>
            <person name="Jia J."/>
        </authorList>
    </citation>
    <scope>NUCLEOTIDE SEQUENCE [LARGE SCALE GENOMIC DNA]</scope>
    <source>
        <strain evidence="3">cv. AL8/78</strain>
    </source>
</reference>
<reference evidence="3" key="1">
    <citation type="journal article" date="2014" name="Science">
        <title>Ancient hybridizations among the ancestral genomes of bread wheat.</title>
        <authorList>
            <consortium name="International Wheat Genome Sequencing Consortium,"/>
            <person name="Marcussen T."/>
            <person name="Sandve S.R."/>
            <person name="Heier L."/>
            <person name="Spannagl M."/>
            <person name="Pfeifer M."/>
            <person name="Jakobsen K.S."/>
            <person name="Wulff B.B."/>
            <person name="Steuernagel B."/>
            <person name="Mayer K.F."/>
            <person name="Olsen O.A."/>
        </authorList>
    </citation>
    <scope>NUCLEOTIDE SEQUENCE [LARGE SCALE GENOMIC DNA]</scope>
    <source>
        <strain evidence="3">cv. AL8/78</strain>
    </source>
</reference>
<dbReference type="Pfam" id="PF04525">
    <property type="entry name" value="LOR"/>
    <property type="match status" value="1"/>
</dbReference>
<dbReference type="SUPFAM" id="SSF54518">
    <property type="entry name" value="Tubby C-terminal domain-like"/>
    <property type="match status" value="1"/>
</dbReference>
<evidence type="ECO:0000313" key="2">
    <source>
        <dbReference type="EnsemblPlants" id="AET5Gv21090600.1"/>
    </source>
</evidence>
<dbReference type="EnsemblPlants" id="AET5Gv21090600.1">
    <property type="protein sequence ID" value="AET5Gv21090600.1"/>
    <property type="gene ID" value="AET5Gv21090600"/>
</dbReference>
<dbReference type="InterPro" id="IPR007612">
    <property type="entry name" value="LOR"/>
</dbReference>
<dbReference type="AlphaFoldDB" id="A0A453M8D2"/>
<dbReference type="InterPro" id="IPR038595">
    <property type="entry name" value="LOR_sf"/>
</dbReference>
<dbReference type="Proteomes" id="UP000015105">
    <property type="component" value="Chromosome 5D"/>
</dbReference>